<dbReference type="SUPFAM" id="SSF51338">
    <property type="entry name" value="Composite domain of metallo-dependent hydrolases"/>
    <property type="match status" value="2"/>
</dbReference>
<proteinExistence type="predicted"/>
<dbReference type="InterPro" id="IPR050287">
    <property type="entry name" value="MTA/SAH_deaminase"/>
</dbReference>
<evidence type="ECO:0000313" key="3">
    <source>
        <dbReference type="EMBL" id="MFD1517806.1"/>
    </source>
</evidence>
<feature type="domain" description="Amidohydrolase-related" evidence="2">
    <location>
        <begin position="55"/>
        <end position="415"/>
    </location>
</feature>
<dbReference type="InterPro" id="IPR032466">
    <property type="entry name" value="Metal_Hydrolase"/>
</dbReference>
<evidence type="ECO:0000256" key="1">
    <source>
        <dbReference type="ARBA" id="ARBA00022801"/>
    </source>
</evidence>
<dbReference type="PANTHER" id="PTHR43794:SF11">
    <property type="entry name" value="AMIDOHYDROLASE-RELATED DOMAIN-CONTAINING PROTEIN"/>
    <property type="match status" value="1"/>
</dbReference>
<comment type="caution">
    <text evidence="3">The sequence shown here is derived from an EMBL/GenBank/DDBJ whole genome shotgun (WGS) entry which is preliminary data.</text>
</comment>
<accession>A0ABW4EQD7</accession>
<keyword evidence="4" id="KW-1185">Reference proteome</keyword>
<protein>
    <submittedName>
        <fullName evidence="3">Amidohydrolase family protein</fullName>
    </submittedName>
</protein>
<name>A0ABW4EQD7_9PSEU</name>
<keyword evidence="1" id="KW-0378">Hydrolase</keyword>
<gene>
    <name evidence="3" type="ORF">ACFSJD_09920</name>
</gene>
<reference evidence="4" key="1">
    <citation type="journal article" date="2019" name="Int. J. Syst. Evol. Microbiol.">
        <title>The Global Catalogue of Microorganisms (GCM) 10K type strain sequencing project: providing services to taxonomists for standard genome sequencing and annotation.</title>
        <authorList>
            <consortium name="The Broad Institute Genomics Platform"/>
            <consortium name="The Broad Institute Genome Sequencing Center for Infectious Disease"/>
            <person name="Wu L."/>
            <person name="Ma J."/>
        </authorList>
    </citation>
    <scope>NUCLEOTIDE SEQUENCE [LARGE SCALE GENOMIC DNA]</scope>
    <source>
        <strain evidence="4">CCM 7043</strain>
    </source>
</reference>
<evidence type="ECO:0000259" key="2">
    <source>
        <dbReference type="Pfam" id="PF01979"/>
    </source>
</evidence>
<dbReference type="PANTHER" id="PTHR43794">
    <property type="entry name" value="AMINOHYDROLASE SSNA-RELATED"/>
    <property type="match status" value="1"/>
</dbReference>
<organism evidence="3 4">
    <name type="scientific">Pseudonocardia yunnanensis</name>
    <dbReference type="NCBI Taxonomy" id="58107"/>
    <lineage>
        <taxon>Bacteria</taxon>
        <taxon>Bacillati</taxon>
        <taxon>Actinomycetota</taxon>
        <taxon>Actinomycetes</taxon>
        <taxon>Pseudonocardiales</taxon>
        <taxon>Pseudonocardiaceae</taxon>
        <taxon>Pseudonocardia</taxon>
    </lineage>
</organism>
<evidence type="ECO:0000313" key="4">
    <source>
        <dbReference type="Proteomes" id="UP001597114"/>
    </source>
</evidence>
<dbReference type="EMBL" id="JBHUCO010000011">
    <property type="protein sequence ID" value="MFD1517806.1"/>
    <property type="molecule type" value="Genomic_DNA"/>
</dbReference>
<dbReference type="SUPFAM" id="SSF51556">
    <property type="entry name" value="Metallo-dependent hydrolases"/>
    <property type="match status" value="1"/>
</dbReference>
<dbReference type="Gene3D" id="3.20.20.140">
    <property type="entry name" value="Metal-dependent hydrolases"/>
    <property type="match status" value="1"/>
</dbReference>
<dbReference type="Pfam" id="PF01979">
    <property type="entry name" value="Amidohydro_1"/>
    <property type="match status" value="1"/>
</dbReference>
<dbReference type="Proteomes" id="UP001597114">
    <property type="component" value="Unassembled WGS sequence"/>
</dbReference>
<dbReference type="RefSeq" id="WP_344724572.1">
    <property type="nucleotide sequence ID" value="NZ_BAAAUS010000026.1"/>
</dbReference>
<sequence length="452" mass="49085">MKTLLRGGLVLSSSTPQPLSEQDLLIDEATIVDLGEPGTFDGIPVDRTLDVSDCLVMPGLVNTHQHEWYLLGRGLGDDKLLEKWIWETMFPLKAQLTPDDFRVASELAALDMIRGGTTTCVNHLVAETTPAEEEAILSPVLASGMRQYFAKTVRPGDVKDDFESARSCHATWDGAGNGRIKVGVVLEATSHWVVAGQTTEEMLISGHALAEELDTFITSHIAGGTMSREDGYLKFVLETGRTDIEFLHGLGILDRRWILAHTIHNRDRDLTLIAESGATVSHTPSSEAARGGGVAPVRAMLERGIRVALGTDGPMVDHTNDMLEQLKWTRLLQNQVHGVPSSIAIDTLLAMGTSHGAEAVNAADTFGRIAPGLRADIAMFDINTVHAGVTHNRLSTLVHAMRSSDAKHVMVDGELLILDGRYTRADEMHVTDLIKRAGKHARELGKRAGLLD</sequence>
<dbReference type="InterPro" id="IPR006680">
    <property type="entry name" value="Amidohydro-rel"/>
</dbReference>
<dbReference type="InterPro" id="IPR011059">
    <property type="entry name" value="Metal-dep_hydrolase_composite"/>
</dbReference>
<dbReference type="Gene3D" id="2.30.40.10">
    <property type="entry name" value="Urease, subunit C, domain 1"/>
    <property type="match status" value="1"/>
</dbReference>